<feature type="signal peptide" evidence="1">
    <location>
        <begin position="1"/>
        <end position="25"/>
    </location>
</feature>
<organism evidence="2 3">
    <name type="scientific">Streptosporangium brasiliense</name>
    <dbReference type="NCBI Taxonomy" id="47480"/>
    <lineage>
        <taxon>Bacteria</taxon>
        <taxon>Bacillati</taxon>
        <taxon>Actinomycetota</taxon>
        <taxon>Actinomycetes</taxon>
        <taxon>Streptosporangiales</taxon>
        <taxon>Streptosporangiaceae</taxon>
        <taxon>Streptosporangium</taxon>
    </lineage>
</organism>
<accession>A0ABT9R9Y5</accession>
<dbReference type="Proteomes" id="UP001230426">
    <property type="component" value="Unassembled WGS sequence"/>
</dbReference>
<evidence type="ECO:0000313" key="2">
    <source>
        <dbReference type="EMBL" id="MDP9865656.1"/>
    </source>
</evidence>
<keyword evidence="3" id="KW-1185">Reference proteome</keyword>
<protein>
    <submittedName>
        <fullName evidence="2">Uncharacterized protein</fullName>
    </submittedName>
</protein>
<proteinExistence type="predicted"/>
<sequence length="120" mass="13135">MRKLMHAAALFIVATSGIVATGASAQARDGSTPVGPDQYQALMDQCRYADSARLQSECRSAVERNYRIGRENSDLDCRTYSGVTVCGELSLSKREAACVQHSVEAGLTERRSEVECYAFY</sequence>
<name>A0ABT9R9Y5_9ACTN</name>
<feature type="chain" id="PRO_5046470559" evidence="1">
    <location>
        <begin position="26"/>
        <end position="120"/>
    </location>
</feature>
<dbReference type="EMBL" id="JAUSRB010000002">
    <property type="protein sequence ID" value="MDP9865656.1"/>
    <property type="molecule type" value="Genomic_DNA"/>
</dbReference>
<evidence type="ECO:0000313" key="3">
    <source>
        <dbReference type="Proteomes" id="UP001230426"/>
    </source>
</evidence>
<dbReference type="RefSeq" id="WP_306865317.1">
    <property type="nucleotide sequence ID" value="NZ_JAUSRB010000002.1"/>
</dbReference>
<comment type="caution">
    <text evidence="2">The sequence shown here is derived from an EMBL/GenBank/DDBJ whole genome shotgun (WGS) entry which is preliminary data.</text>
</comment>
<gene>
    <name evidence="2" type="ORF">J2S55_004922</name>
</gene>
<evidence type="ECO:0000256" key="1">
    <source>
        <dbReference type="SAM" id="SignalP"/>
    </source>
</evidence>
<reference evidence="2 3" key="1">
    <citation type="submission" date="2023-07" db="EMBL/GenBank/DDBJ databases">
        <title>Sequencing the genomes of 1000 actinobacteria strains.</title>
        <authorList>
            <person name="Klenk H.-P."/>
        </authorList>
    </citation>
    <scope>NUCLEOTIDE SEQUENCE [LARGE SCALE GENOMIC DNA]</scope>
    <source>
        <strain evidence="2 3">DSM 44109</strain>
    </source>
</reference>
<keyword evidence="1" id="KW-0732">Signal</keyword>